<protein>
    <submittedName>
        <fullName evidence="9">Membrane-associated protein</fullName>
    </submittedName>
</protein>
<organism evidence="9">
    <name type="scientific">uncultured bacterium</name>
    <name type="common">gcode 4</name>
    <dbReference type="NCBI Taxonomy" id="1234023"/>
    <lineage>
        <taxon>Bacteria</taxon>
        <taxon>environmental samples</taxon>
    </lineage>
</organism>
<feature type="transmembrane region" description="Helical" evidence="7">
    <location>
        <begin position="185"/>
        <end position="210"/>
    </location>
</feature>
<comment type="caution">
    <text evidence="9">The sequence shown here is derived from an EMBL/GenBank/DDBJ whole genome shotgun (WGS) entry which is preliminary data.</text>
</comment>
<evidence type="ECO:0000256" key="1">
    <source>
        <dbReference type="ARBA" id="ARBA00004651"/>
    </source>
</evidence>
<evidence type="ECO:0000256" key="7">
    <source>
        <dbReference type="RuleBase" id="RU367016"/>
    </source>
</evidence>
<dbReference type="InterPro" id="IPR032818">
    <property type="entry name" value="DedA-like"/>
</dbReference>
<feature type="transmembrane region" description="Helical" evidence="7">
    <location>
        <begin position="12"/>
        <end position="36"/>
    </location>
</feature>
<feature type="transmembrane region" description="Helical" evidence="7">
    <location>
        <begin position="153"/>
        <end position="173"/>
    </location>
</feature>
<dbReference type="EMBL" id="AMFJ01034079">
    <property type="protein sequence ID" value="EKD30358.1"/>
    <property type="molecule type" value="Genomic_DNA"/>
</dbReference>
<keyword evidence="5 7" id="KW-1133">Transmembrane helix</keyword>
<feature type="transmembrane region" description="Helical" evidence="7">
    <location>
        <begin position="98"/>
        <end position="119"/>
    </location>
</feature>
<keyword evidence="6 7" id="KW-0472">Membrane</keyword>
<dbReference type="Pfam" id="PF09335">
    <property type="entry name" value="VTT_dom"/>
    <property type="match status" value="1"/>
</dbReference>
<sequence>MQKKLIHRISHAFFQLLNFLFGTIIFALTAIAIFKPSLIEQFIGWMEKQIHMLGNWNYLIAFTSSIVESFPVVWVLVPGQQIMLLVGGFFGKLGYMQLGYMVCFAIIGALIGNAIGYFLGKWYGHAFLEKYGDWFGLWRTELKYLKKQIEKNGAWFIIFGKFHNFTRAFIPFIAGSMGMHTGKFWVYNIIGSVLWAGTIITLGVAFVTYYKTILSYFSYILMGIMLCIVIYIYFFKREAFMVYIKEKEKEIEEKTKEALMKKK</sequence>
<dbReference type="PANTHER" id="PTHR30353">
    <property type="entry name" value="INNER MEMBRANE PROTEIN DEDA-RELATED"/>
    <property type="match status" value="1"/>
</dbReference>
<proteinExistence type="inferred from homology"/>
<evidence type="ECO:0000256" key="3">
    <source>
        <dbReference type="ARBA" id="ARBA00022475"/>
    </source>
</evidence>
<name>K1YDN0_9BACT</name>
<dbReference type="GO" id="GO:0005886">
    <property type="term" value="C:plasma membrane"/>
    <property type="evidence" value="ECO:0007669"/>
    <property type="project" value="UniProtKB-SubCell"/>
</dbReference>
<evidence type="ECO:0000256" key="4">
    <source>
        <dbReference type="ARBA" id="ARBA00022692"/>
    </source>
</evidence>
<keyword evidence="4 7" id="KW-0812">Transmembrane</keyword>
<evidence type="ECO:0000259" key="8">
    <source>
        <dbReference type="Pfam" id="PF09335"/>
    </source>
</evidence>
<comment type="subcellular location">
    <subcellularLocation>
        <location evidence="1 7">Cell membrane</location>
        <topology evidence="1 7">Multi-pass membrane protein</topology>
    </subcellularLocation>
</comment>
<evidence type="ECO:0000313" key="9">
    <source>
        <dbReference type="EMBL" id="EKD30358.1"/>
    </source>
</evidence>
<dbReference type="AlphaFoldDB" id="K1YDN0"/>
<gene>
    <name evidence="9" type="ORF">ACD_78C00079G0006</name>
</gene>
<evidence type="ECO:0000256" key="6">
    <source>
        <dbReference type="ARBA" id="ARBA00023136"/>
    </source>
</evidence>
<keyword evidence="3 7" id="KW-1003">Cell membrane</keyword>
<feature type="transmembrane region" description="Helical" evidence="7">
    <location>
        <begin position="216"/>
        <end position="235"/>
    </location>
</feature>
<evidence type="ECO:0000256" key="5">
    <source>
        <dbReference type="ARBA" id="ARBA00022989"/>
    </source>
</evidence>
<dbReference type="InterPro" id="IPR032816">
    <property type="entry name" value="VTT_dom"/>
</dbReference>
<reference evidence="9" key="1">
    <citation type="journal article" date="2012" name="Science">
        <title>Fermentation, hydrogen, and sulfur metabolism in multiple uncultivated bacterial phyla.</title>
        <authorList>
            <person name="Wrighton K.C."/>
            <person name="Thomas B.C."/>
            <person name="Sharon I."/>
            <person name="Miller C.S."/>
            <person name="Castelle C.J."/>
            <person name="VerBerkmoes N.C."/>
            <person name="Wilkins M.J."/>
            <person name="Hettich R.L."/>
            <person name="Lipton M.S."/>
            <person name="Williams K.H."/>
            <person name="Long P.E."/>
            <person name="Banfield J.F."/>
        </authorList>
    </citation>
    <scope>NUCLEOTIDE SEQUENCE [LARGE SCALE GENOMIC DNA]</scope>
</reference>
<feature type="domain" description="VTT" evidence="8">
    <location>
        <begin position="77"/>
        <end position="203"/>
    </location>
</feature>
<feature type="transmembrane region" description="Helical" evidence="7">
    <location>
        <begin position="56"/>
        <end position="77"/>
    </location>
</feature>
<accession>K1YDN0</accession>
<dbReference type="PANTHER" id="PTHR30353:SF15">
    <property type="entry name" value="INNER MEMBRANE PROTEIN YABI"/>
    <property type="match status" value="1"/>
</dbReference>
<comment type="similarity">
    <text evidence="2 7">Belongs to the DedA family.</text>
</comment>
<evidence type="ECO:0000256" key="2">
    <source>
        <dbReference type="ARBA" id="ARBA00010792"/>
    </source>
</evidence>